<keyword evidence="3" id="KW-1185">Reference proteome</keyword>
<dbReference type="OrthoDB" id="9812088at2"/>
<name>A0A5S9QWI4_9GAMM</name>
<dbReference type="InterPro" id="IPR009752">
    <property type="entry name" value="Phage_Mu_GpJ"/>
</dbReference>
<dbReference type="EMBL" id="CACSIO010000004">
    <property type="protein sequence ID" value="CAA0097624.1"/>
    <property type="molecule type" value="Genomic_DNA"/>
</dbReference>
<evidence type="ECO:0000313" key="1">
    <source>
        <dbReference type="EMBL" id="CAA0097624.1"/>
    </source>
</evidence>
<organism evidence="2 3">
    <name type="scientific">BD1-7 clade bacterium</name>
    <dbReference type="NCBI Taxonomy" id="2029982"/>
    <lineage>
        <taxon>Bacteria</taxon>
        <taxon>Pseudomonadati</taxon>
        <taxon>Pseudomonadota</taxon>
        <taxon>Gammaproteobacteria</taxon>
        <taxon>Cellvibrionales</taxon>
        <taxon>Spongiibacteraceae</taxon>
        <taxon>BD1-7 clade</taxon>
    </lineage>
</organism>
<evidence type="ECO:0008006" key="4">
    <source>
        <dbReference type="Google" id="ProtNLM"/>
    </source>
</evidence>
<dbReference type="EMBL" id="CACSIO010000045">
    <property type="protein sequence ID" value="CAA0122861.1"/>
    <property type="molecule type" value="Genomic_DNA"/>
</dbReference>
<dbReference type="AlphaFoldDB" id="A0A5S9QWI4"/>
<protein>
    <recommendedName>
        <fullName evidence="4">Mu-like prophage protein gp36</fullName>
    </recommendedName>
</protein>
<sequence length="143" mass="15984">MYATQAAIESRYGKDELLIIADDDLNDEIDTAKVNRALQDADDEIDSYIGKRYPLPLATVPGILTRVAVDIAIYRLSMGTHQSEEKRQRYEDAISLLAKLARGDIALSIDSHNDNQDTSPTGMEVEVDSNPRLFNRNTSSHIF</sequence>
<gene>
    <name evidence="2" type="ORF">OPDIPICF_02698</name>
    <name evidence="1" type="ORF">OPDIPICF_04118</name>
</gene>
<proteinExistence type="predicted"/>
<accession>A0A5S9QWI4</accession>
<reference evidence="2 3" key="1">
    <citation type="submission" date="2019-11" db="EMBL/GenBank/DDBJ databases">
        <authorList>
            <person name="Holert J."/>
        </authorList>
    </citation>
    <scope>NUCLEOTIDE SEQUENCE [LARGE SCALE GENOMIC DNA]</scope>
    <source>
        <strain evidence="2">SB11_3</strain>
    </source>
</reference>
<evidence type="ECO:0000313" key="2">
    <source>
        <dbReference type="EMBL" id="CAA0122861.1"/>
    </source>
</evidence>
<dbReference type="Pfam" id="PF07030">
    <property type="entry name" value="Phage_Mu_Gp36"/>
    <property type="match status" value="1"/>
</dbReference>
<evidence type="ECO:0000313" key="3">
    <source>
        <dbReference type="Proteomes" id="UP000441399"/>
    </source>
</evidence>
<dbReference type="Proteomes" id="UP000441399">
    <property type="component" value="Unassembled WGS sequence"/>
</dbReference>